<dbReference type="EMBL" id="CP100595">
    <property type="protein sequence ID" value="UTJ07238.1"/>
    <property type="molecule type" value="Genomic_DNA"/>
</dbReference>
<accession>A0ABY5E941</accession>
<keyword evidence="2" id="KW-1185">Reference proteome</keyword>
<dbReference type="RefSeq" id="WP_254577416.1">
    <property type="nucleotide sequence ID" value="NZ_CP100595.1"/>
</dbReference>
<dbReference type="Gene3D" id="3.40.50.150">
    <property type="entry name" value="Vaccinia Virus protein VP39"/>
    <property type="match status" value="1"/>
</dbReference>
<evidence type="ECO:0008006" key="3">
    <source>
        <dbReference type="Google" id="ProtNLM"/>
    </source>
</evidence>
<dbReference type="InterPro" id="IPR029063">
    <property type="entry name" value="SAM-dependent_MTases_sf"/>
</dbReference>
<proteinExistence type="predicted"/>
<dbReference type="SUPFAM" id="SSF53335">
    <property type="entry name" value="S-adenosyl-L-methionine-dependent methyltransferases"/>
    <property type="match status" value="1"/>
</dbReference>
<sequence length="149" mass="17607">MDIISTLRKYLPRFKKVLELGSKKGNDLKLLHEYYEVVASEDEKIKTRFLKDEFIDIRVIVLDKITVDTHKKFDAIFSRNTLDNLSLLQINESLKNQKNILNKEGLIFHILDDSKVEKNEVMVLVHENYELLEEGTFDNNFYFLARILD</sequence>
<gene>
    <name evidence="1" type="ORF">NJU99_03875</name>
</gene>
<evidence type="ECO:0000313" key="1">
    <source>
        <dbReference type="EMBL" id="UTJ07238.1"/>
    </source>
</evidence>
<evidence type="ECO:0000313" key="2">
    <source>
        <dbReference type="Proteomes" id="UP001060012"/>
    </source>
</evidence>
<protein>
    <recommendedName>
        <fullName evidence="3">Class I SAM-dependent methyltransferase</fullName>
    </recommendedName>
</protein>
<name>A0ABY5E941_9BACT</name>
<dbReference type="Proteomes" id="UP001060012">
    <property type="component" value="Chromosome"/>
</dbReference>
<reference evidence="1" key="1">
    <citation type="submission" date="2022-07" db="EMBL/GenBank/DDBJ databases">
        <title>Arcobacter roscoffensis sp. nov., a marine bacterium isolated from coastal seawater collected from Roscoff, France.</title>
        <authorList>
            <person name="Pascual J."/>
            <person name="Lepeaux C."/>
            <person name="Methner A."/>
            <person name="Overmann J."/>
        </authorList>
    </citation>
    <scope>NUCLEOTIDE SEQUENCE</scope>
    <source>
        <strain evidence="1">ARW1-2F2</strain>
    </source>
</reference>
<organism evidence="1 2">
    <name type="scientific">Arcobacter roscoffensis</name>
    <dbReference type="NCBI Taxonomy" id="2961520"/>
    <lineage>
        <taxon>Bacteria</taxon>
        <taxon>Pseudomonadati</taxon>
        <taxon>Campylobacterota</taxon>
        <taxon>Epsilonproteobacteria</taxon>
        <taxon>Campylobacterales</taxon>
        <taxon>Arcobacteraceae</taxon>
        <taxon>Arcobacter</taxon>
    </lineage>
</organism>